<dbReference type="EMBL" id="AP007255">
    <property type="protein sequence ID" value="BAE53140.1"/>
    <property type="molecule type" value="Genomic_DNA"/>
</dbReference>
<proteinExistence type="predicted"/>
<dbReference type="KEGG" id="mag:amb4336"/>
<evidence type="ECO:0000256" key="2">
    <source>
        <dbReference type="SAM" id="SignalP"/>
    </source>
</evidence>
<keyword evidence="1" id="KW-0472">Membrane</keyword>
<reference evidence="3 4" key="1">
    <citation type="journal article" date="2005" name="DNA Res.">
        <title>Complete genome sequence of the facultative anaerobic magnetotactic bacterium Magnetospirillum sp. strain AMB-1.</title>
        <authorList>
            <person name="Matsunaga T."/>
            <person name="Okamura Y."/>
            <person name="Fukuda Y."/>
            <person name="Wahyudi A.T."/>
            <person name="Murase Y."/>
            <person name="Takeyama H."/>
        </authorList>
    </citation>
    <scope>NUCLEOTIDE SEQUENCE [LARGE SCALE GENOMIC DNA]</scope>
    <source>
        <strain evidence="4">ATCC 700264 / AMB-1</strain>
    </source>
</reference>
<dbReference type="AlphaFoldDB" id="Q2VZ35"/>
<evidence type="ECO:0000313" key="3">
    <source>
        <dbReference type="EMBL" id="BAE53140.1"/>
    </source>
</evidence>
<evidence type="ECO:0000313" key="4">
    <source>
        <dbReference type="Proteomes" id="UP000007058"/>
    </source>
</evidence>
<dbReference type="HOGENOM" id="CLU_083845_1_0_5"/>
<accession>Q2VZ35</accession>
<dbReference type="OrthoDB" id="8447011at2"/>
<keyword evidence="2" id="KW-0732">Signal</keyword>
<evidence type="ECO:0008006" key="5">
    <source>
        <dbReference type="Google" id="ProtNLM"/>
    </source>
</evidence>
<keyword evidence="4" id="KW-1185">Reference proteome</keyword>
<dbReference type="STRING" id="342108.amb4336"/>
<gene>
    <name evidence="3" type="ordered locus">amb4336</name>
</gene>
<evidence type="ECO:0000256" key="1">
    <source>
        <dbReference type="SAM" id="Phobius"/>
    </source>
</evidence>
<sequence>MKRLAALPILLLLAAPAQAHKLKVFASVEGGDIVGSAYFVGGDKAVGVPGRILGADGSLVASFATGPDGGFRQRAAARMDHTISVESEDGHAARFILPADQFPPSLPEGKAMAAPSGDAAALEAAIARQIRPLREQLDAYESRTRLHDVMGGIGTIFGLFGCWAWLQSRRSRS</sequence>
<feature type="transmembrane region" description="Helical" evidence="1">
    <location>
        <begin position="149"/>
        <end position="166"/>
    </location>
</feature>
<organism evidence="3 4">
    <name type="scientific">Paramagnetospirillum magneticum (strain ATCC 700264 / AMB-1)</name>
    <name type="common">Magnetospirillum magneticum</name>
    <dbReference type="NCBI Taxonomy" id="342108"/>
    <lineage>
        <taxon>Bacteria</taxon>
        <taxon>Pseudomonadati</taxon>
        <taxon>Pseudomonadota</taxon>
        <taxon>Alphaproteobacteria</taxon>
        <taxon>Rhodospirillales</taxon>
        <taxon>Magnetospirillaceae</taxon>
        <taxon>Paramagnetospirillum</taxon>
    </lineage>
</organism>
<dbReference type="RefSeq" id="WP_011386684.1">
    <property type="nucleotide sequence ID" value="NC_007626.1"/>
</dbReference>
<keyword evidence="1" id="KW-1133">Transmembrane helix</keyword>
<name>Q2VZ35_PARM1</name>
<feature type="signal peptide" evidence="2">
    <location>
        <begin position="1"/>
        <end position="19"/>
    </location>
</feature>
<dbReference type="Proteomes" id="UP000007058">
    <property type="component" value="Chromosome"/>
</dbReference>
<protein>
    <recommendedName>
        <fullName evidence="5">Nickel transport protein</fullName>
    </recommendedName>
</protein>
<feature type="chain" id="PRO_5004217776" description="Nickel transport protein" evidence="2">
    <location>
        <begin position="20"/>
        <end position="173"/>
    </location>
</feature>
<keyword evidence="1" id="KW-0812">Transmembrane</keyword>